<dbReference type="InterPro" id="IPR003018">
    <property type="entry name" value="GAF"/>
</dbReference>
<dbReference type="InterPro" id="IPR029016">
    <property type="entry name" value="GAF-like_dom_sf"/>
</dbReference>
<gene>
    <name evidence="2" type="primary">AVEN_214458_1</name>
    <name evidence="2" type="ORF">NPIL_501731</name>
</gene>
<dbReference type="SUPFAM" id="SSF55781">
    <property type="entry name" value="GAF domain-like"/>
    <property type="match status" value="1"/>
</dbReference>
<sequence length="87" mass="9863">MCSKVYGVHLGVLDPRFNKDIDTRTGYRTVSVMCQPILNFQGDVIGVAQCINKVTGDHQFTEQDQEVSVDTYHKTFCLHNNLPTWST</sequence>
<feature type="domain" description="GAF" evidence="1">
    <location>
        <begin position="13"/>
        <end position="66"/>
    </location>
</feature>
<dbReference type="Proteomes" id="UP000887013">
    <property type="component" value="Unassembled WGS sequence"/>
</dbReference>
<dbReference type="AlphaFoldDB" id="A0A8X6U9K2"/>
<dbReference type="Pfam" id="PF01590">
    <property type="entry name" value="GAF"/>
    <property type="match status" value="1"/>
</dbReference>
<evidence type="ECO:0000259" key="1">
    <source>
        <dbReference type="Pfam" id="PF01590"/>
    </source>
</evidence>
<dbReference type="OrthoDB" id="74705at2759"/>
<dbReference type="EMBL" id="BMAW01121036">
    <property type="protein sequence ID" value="GFT92237.1"/>
    <property type="molecule type" value="Genomic_DNA"/>
</dbReference>
<evidence type="ECO:0000313" key="2">
    <source>
        <dbReference type="EMBL" id="GFT92237.1"/>
    </source>
</evidence>
<comment type="caution">
    <text evidence="2">The sequence shown here is derived from an EMBL/GenBank/DDBJ whole genome shotgun (WGS) entry which is preliminary data.</text>
</comment>
<accession>A0A8X6U9K2</accession>
<proteinExistence type="predicted"/>
<dbReference type="Gene3D" id="3.30.450.40">
    <property type="match status" value="1"/>
</dbReference>
<organism evidence="2 3">
    <name type="scientific">Nephila pilipes</name>
    <name type="common">Giant wood spider</name>
    <name type="synonym">Nephila maculata</name>
    <dbReference type="NCBI Taxonomy" id="299642"/>
    <lineage>
        <taxon>Eukaryota</taxon>
        <taxon>Metazoa</taxon>
        <taxon>Ecdysozoa</taxon>
        <taxon>Arthropoda</taxon>
        <taxon>Chelicerata</taxon>
        <taxon>Arachnida</taxon>
        <taxon>Araneae</taxon>
        <taxon>Araneomorphae</taxon>
        <taxon>Entelegynae</taxon>
        <taxon>Araneoidea</taxon>
        <taxon>Nephilidae</taxon>
        <taxon>Nephila</taxon>
    </lineage>
</organism>
<name>A0A8X6U9K2_NEPPI</name>
<evidence type="ECO:0000313" key="3">
    <source>
        <dbReference type="Proteomes" id="UP000887013"/>
    </source>
</evidence>
<keyword evidence="3" id="KW-1185">Reference proteome</keyword>
<reference evidence="2" key="1">
    <citation type="submission" date="2020-08" db="EMBL/GenBank/DDBJ databases">
        <title>Multicomponent nature underlies the extraordinary mechanical properties of spider dragline silk.</title>
        <authorList>
            <person name="Kono N."/>
            <person name="Nakamura H."/>
            <person name="Mori M."/>
            <person name="Yoshida Y."/>
            <person name="Ohtoshi R."/>
            <person name="Malay A.D."/>
            <person name="Moran D.A.P."/>
            <person name="Tomita M."/>
            <person name="Numata K."/>
            <person name="Arakawa K."/>
        </authorList>
    </citation>
    <scope>NUCLEOTIDE SEQUENCE</scope>
</reference>
<protein>
    <submittedName>
        <fullName evidence="2">GAF domain-containing protein</fullName>
    </submittedName>
</protein>